<feature type="domain" description="BRO1" evidence="6">
    <location>
        <begin position="106"/>
        <end position="455"/>
    </location>
</feature>
<gene>
    <name evidence="9" type="primary">LOC100377778</name>
</gene>
<dbReference type="Gene3D" id="1.10.287.160">
    <property type="entry name" value="HR1 repeat"/>
    <property type="match status" value="1"/>
</dbReference>
<feature type="coiled-coil region" evidence="3">
    <location>
        <begin position="65"/>
        <end position="99"/>
    </location>
</feature>
<dbReference type="SMART" id="SM00742">
    <property type="entry name" value="Hr1"/>
    <property type="match status" value="1"/>
</dbReference>
<feature type="region of interest" description="Disordered" evidence="4">
    <location>
        <begin position="600"/>
        <end position="625"/>
    </location>
</feature>
<evidence type="ECO:0000256" key="1">
    <source>
        <dbReference type="ARBA" id="ARBA00010369"/>
    </source>
</evidence>
<evidence type="ECO:0000256" key="4">
    <source>
        <dbReference type="SAM" id="MobiDB-lite"/>
    </source>
</evidence>
<feature type="compositionally biased region" description="Basic and acidic residues" evidence="4">
    <location>
        <begin position="600"/>
        <end position="610"/>
    </location>
</feature>
<comment type="similarity">
    <text evidence="1">Belongs to the RHPN family.</text>
</comment>
<feature type="region of interest" description="Disordered" evidence="4">
    <location>
        <begin position="1"/>
        <end position="23"/>
    </location>
</feature>
<evidence type="ECO:0000313" key="9">
    <source>
        <dbReference type="RefSeq" id="XP_006816946.1"/>
    </source>
</evidence>
<dbReference type="Pfam" id="PF03097">
    <property type="entry name" value="BRO1"/>
    <property type="match status" value="1"/>
</dbReference>
<dbReference type="InterPro" id="IPR001478">
    <property type="entry name" value="PDZ"/>
</dbReference>
<dbReference type="CDD" id="cd09244">
    <property type="entry name" value="BRO1_Rhophilin"/>
    <property type="match status" value="1"/>
</dbReference>
<feature type="domain" description="PDZ" evidence="5">
    <location>
        <begin position="511"/>
        <end position="588"/>
    </location>
</feature>
<dbReference type="PROSITE" id="PS51180">
    <property type="entry name" value="BRO1"/>
    <property type="match status" value="1"/>
</dbReference>
<evidence type="ECO:0000256" key="2">
    <source>
        <dbReference type="PROSITE-ProRule" id="PRU01207"/>
    </source>
</evidence>
<dbReference type="RefSeq" id="XP_006816946.1">
    <property type="nucleotide sequence ID" value="XM_006816883.1"/>
</dbReference>
<dbReference type="PANTHER" id="PTHR23031:SF15">
    <property type="entry name" value="LD12055P"/>
    <property type="match status" value="1"/>
</dbReference>
<dbReference type="SMART" id="SM00228">
    <property type="entry name" value="PDZ"/>
    <property type="match status" value="1"/>
</dbReference>
<sequence length="675" mass="76939">MTDVFTNGVDENGGSHRKGSDPLAQTVRGKMQNRRQKLNYQINKELRMRAGAENLFRAATNKKLKEQVALELSFVNSNLQLLKEELEELNSDVEAYQNDSQMSSVPMIPLGLKETKEVDFTVPFKDFILEHYSEDCETYEKEIKELMVLRQAMRTPRRNEEGLELLYEYYNQLYFVENRFFPTDRHLGVYFHWYDSLTGVPSAQRTVAFEKGSALFNIGALYTQIGAKQDRSHKEGIEKAIENFQKAAGAFRYLSDNFSHAPSMDMSNAVLNMLVHLMLAQVQECVFEKRTIGGIEMSVKNYLEVAQEASAVSKAYGTVHRAMNADTVKDYVPYSWISLALVKSEHYKAMSHFYVGVGLLCRKDNSEQVVLEAMFPKLHVKTDKTDENLPMQIPKNFDDSKRLAKAHLHASLMTHEETMRLHRMSKMLRKIDTLGGILRLSHERAMSRYSEIDEEDEFYDVVVVPDVQAITSQKAECVLPDFSQVKVMDIFHRLGPLAIFSAKHRWSAPRKVEMERTENGFGFTVRGDSPVIVASLDEDGAAQRSGIKEGDFIVKIGEKDVKWAKHDDVVKHIMESHGQLSISVVTPQGRDFLHPQDERRLRTSGRHDHQSIAPNGNVISARNSPMMGQTKSDVHYRMGMRDSIDSRKGLEGKKEKKEKRKSGVGILGKKEAALW</sequence>
<dbReference type="CDD" id="cd11633">
    <property type="entry name" value="HR1_Rhophilin-1"/>
    <property type="match status" value="1"/>
</dbReference>
<dbReference type="SUPFAM" id="SSF50156">
    <property type="entry name" value="PDZ domain-like"/>
    <property type="match status" value="1"/>
</dbReference>
<dbReference type="InterPro" id="IPR036274">
    <property type="entry name" value="HR1_rpt_sf"/>
</dbReference>
<feature type="compositionally biased region" description="Polar residues" evidence="4">
    <location>
        <begin position="612"/>
        <end position="625"/>
    </location>
</feature>
<dbReference type="PANTHER" id="PTHR23031">
    <property type="entry name" value="RHOPHILIN"/>
    <property type="match status" value="1"/>
</dbReference>
<dbReference type="InterPro" id="IPR038499">
    <property type="entry name" value="BRO1_sf"/>
</dbReference>
<evidence type="ECO:0000259" key="5">
    <source>
        <dbReference type="PROSITE" id="PS50106"/>
    </source>
</evidence>
<dbReference type="Proteomes" id="UP000694865">
    <property type="component" value="Unplaced"/>
</dbReference>
<dbReference type="InterPro" id="IPR036034">
    <property type="entry name" value="PDZ_sf"/>
</dbReference>
<name>A0ABM0MAA5_SACKO</name>
<reference evidence="9" key="1">
    <citation type="submission" date="2025-08" db="UniProtKB">
        <authorList>
            <consortium name="RefSeq"/>
        </authorList>
    </citation>
    <scope>IDENTIFICATION</scope>
    <source>
        <tissue evidence="9">Testes</tissue>
    </source>
</reference>
<dbReference type="Gene3D" id="2.30.42.10">
    <property type="match status" value="1"/>
</dbReference>
<dbReference type="Pfam" id="PF02185">
    <property type="entry name" value="HR1"/>
    <property type="match status" value="1"/>
</dbReference>
<evidence type="ECO:0000256" key="3">
    <source>
        <dbReference type="SAM" id="Coils"/>
    </source>
</evidence>
<dbReference type="CDD" id="cd06712">
    <property type="entry name" value="PDZ_rhophilin-like"/>
    <property type="match status" value="1"/>
</dbReference>
<keyword evidence="2 3" id="KW-0175">Coiled coil</keyword>
<organism evidence="8 9">
    <name type="scientific">Saccoglossus kowalevskii</name>
    <name type="common">Acorn worm</name>
    <dbReference type="NCBI Taxonomy" id="10224"/>
    <lineage>
        <taxon>Eukaryota</taxon>
        <taxon>Metazoa</taxon>
        <taxon>Hemichordata</taxon>
        <taxon>Enteropneusta</taxon>
        <taxon>Harrimaniidae</taxon>
        <taxon>Saccoglossus</taxon>
    </lineage>
</organism>
<dbReference type="InterPro" id="IPR004328">
    <property type="entry name" value="BRO1_dom"/>
</dbReference>
<accession>A0ABM0MAA5</accession>
<dbReference type="InterPro" id="IPR011072">
    <property type="entry name" value="HR1_rho-bd"/>
</dbReference>
<dbReference type="Pfam" id="PF00595">
    <property type="entry name" value="PDZ"/>
    <property type="match status" value="1"/>
</dbReference>
<dbReference type="SUPFAM" id="SSF46585">
    <property type="entry name" value="HR1 repeat"/>
    <property type="match status" value="1"/>
</dbReference>
<protein>
    <submittedName>
        <fullName evidence="9">LOW QUALITY PROTEIN: rhophilin-2-like</fullName>
    </submittedName>
</protein>
<evidence type="ECO:0000259" key="7">
    <source>
        <dbReference type="PROSITE" id="PS51860"/>
    </source>
</evidence>
<feature type="domain" description="REM-1" evidence="7">
    <location>
        <begin position="21"/>
        <end position="95"/>
    </location>
</feature>
<dbReference type="PROSITE" id="PS50106">
    <property type="entry name" value="PDZ"/>
    <property type="match status" value="1"/>
</dbReference>
<dbReference type="InterPro" id="IPR047138">
    <property type="entry name" value="RHPN1_2"/>
</dbReference>
<keyword evidence="8" id="KW-1185">Reference proteome</keyword>
<dbReference type="GeneID" id="100377778"/>
<evidence type="ECO:0000313" key="8">
    <source>
        <dbReference type="Proteomes" id="UP000694865"/>
    </source>
</evidence>
<dbReference type="SMART" id="SM01041">
    <property type="entry name" value="BRO1"/>
    <property type="match status" value="1"/>
</dbReference>
<proteinExistence type="inferred from homology"/>
<dbReference type="PROSITE" id="PS51860">
    <property type="entry name" value="REM_1"/>
    <property type="match status" value="1"/>
</dbReference>
<dbReference type="Gene3D" id="1.25.40.280">
    <property type="entry name" value="alix/aip1 like domains"/>
    <property type="match status" value="1"/>
</dbReference>
<feature type="compositionally biased region" description="Basic and acidic residues" evidence="4">
    <location>
        <begin position="640"/>
        <end position="655"/>
    </location>
</feature>
<feature type="region of interest" description="Disordered" evidence="4">
    <location>
        <begin position="640"/>
        <end position="675"/>
    </location>
</feature>
<evidence type="ECO:0000259" key="6">
    <source>
        <dbReference type="PROSITE" id="PS51180"/>
    </source>
</evidence>